<dbReference type="Proteomes" id="UP001596258">
    <property type="component" value="Unassembled WGS sequence"/>
</dbReference>
<dbReference type="SUPFAM" id="SSF52540">
    <property type="entry name" value="P-loop containing nucleoside triphosphate hydrolases"/>
    <property type="match status" value="1"/>
</dbReference>
<keyword evidence="2" id="KW-0378">Hydrolase</keyword>
<protein>
    <submittedName>
        <fullName evidence="2">DNA/RNA helicase domain-containing protein</fullName>
    </submittedName>
</protein>
<comment type="caution">
    <text evidence="2">The sequence shown here is derived from an EMBL/GenBank/DDBJ whole genome shotgun (WGS) entry which is preliminary data.</text>
</comment>
<keyword evidence="2" id="KW-0347">Helicase</keyword>
<dbReference type="EMBL" id="JBHSSO010000004">
    <property type="protein sequence ID" value="MFC6288775.1"/>
    <property type="molecule type" value="Genomic_DNA"/>
</dbReference>
<evidence type="ECO:0000313" key="3">
    <source>
        <dbReference type="Proteomes" id="UP001596258"/>
    </source>
</evidence>
<dbReference type="Gene3D" id="3.40.50.300">
    <property type="entry name" value="P-loop containing nucleotide triphosphate hydrolases"/>
    <property type="match status" value="1"/>
</dbReference>
<accession>A0ABW1U831</accession>
<dbReference type="Pfam" id="PF09848">
    <property type="entry name" value="SLFN-g3_helicase"/>
    <property type="match status" value="1"/>
</dbReference>
<dbReference type="InterPro" id="IPR000305">
    <property type="entry name" value="GIY-YIG_endonuc"/>
</dbReference>
<keyword evidence="3" id="KW-1185">Reference proteome</keyword>
<dbReference type="RefSeq" id="WP_125575480.1">
    <property type="nucleotide sequence ID" value="NZ_JBHSSO010000004.1"/>
</dbReference>
<evidence type="ECO:0000313" key="2">
    <source>
        <dbReference type="EMBL" id="MFC6288775.1"/>
    </source>
</evidence>
<keyword evidence="2" id="KW-0547">Nucleotide-binding</keyword>
<feature type="domain" description="GIY-YIG" evidence="1">
    <location>
        <begin position="36"/>
        <end position="126"/>
    </location>
</feature>
<dbReference type="InterPro" id="IPR018647">
    <property type="entry name" value="SLFN_3-like_DNA/RNA_helicase"/>
</dbReference>
<dbReference type="InterPro" id="IPR027417">
    <property type="entry name" value="P-loop_NTPase"/>
</dbReference>
<keyword evidence="2" id="KW-0067">ATP-binding</keyword>
<reference evidence="3" key="1">
    <citation type="journal article" date="2019" name="Int. J. Syst. Evol. Microbiol.">
        <title>The Global Catalogue of Microorganisms (GCM) 10K type strain sequencing project: providing services to taxonomists for standard genome sequencing and annotation.</title>
        <authorList>
            <consortium name="The Broad Institute Genomics Platform"/>
            <consortium name="The Broad Institute Genome Sequencing Center for Infectious Disease"/>
            <person name="Wu L."/>
            <person name="Ma J."/>
        </authorList>
    </citation>
    <scope>NUCLEOTIDE SEQUENCE [LARGE SCALE GENOMIC DNA]</scope>
    <source>
        <strain evidence="3">CCM 8893</strain>
    </source>
</reference>
<dbReference type="CDD" id="cd10439">
    <property type="entry name" value="GIY-YIG_COG3410"/>
    <property type="match status" value="1"/>
</dbReference>
<evidence type="ECO:0000259" key="1">
    <source>
        <dbReference type="PROSITE" id="PS50164"/>
    </source>
</evidence>
<gene>
    <name evidence="2" type="ORF">ACFP1M_00935</name>
</gene>
<dbReference type="PROSITE" id="PS50164">
    <property type="entry name" value="GIY_YIG"/>
    <property type="match status" value="1"/>
</dbReference>
<organism evidence="2 3">
    <name type="scientific">Levilactobacillus angrenensis</name>
    <dbReference type="NCBI Taxonomy" id="2486020"/>
    <lineage>
        <taxon>Bacteria</taxon>
        <taxon>Bacillati</taxon>
        <taxon>Bacillota</taxon>
        <taxon>Bacilli</taxon>
        <taxon>Lactobacillales</taxon>
        <taxon>Lactobacillaceae</taxon>
        <taxon>Levilactobacillus</taxon>
    </lineage>
</organism>
<proteinExistence type="predicted"/>
<dbReference type="GO" id="GO:0004386">
    <property type="term" value="F:helicase activity"/>
    <property type="evidence" value="ECO:0007669"/>
    <property type="project" value="UniProtKB-KW"/>
</dbReference>
<sequence length="582" mass="66177">MAKVEKPEIQQVEFDDKVSLEIKKEVSGNRGELLLEYPTVYIVYDKEKAHDYQVYVGETNDIAHRTWQHLEIDPATRKDWKYLAESPNSQLVVIGHPHFNKSLTMDIENSMMLYMSGVPSVKRLNNRRENQQNKYYTANEKNAIFSVIWRELHKIDADLFPIEAIVRDSALFKASPFHSLTQEQDHARETILRKIQAAFKATQGHQLILVEGEAGSGKTVLLSSLFYQLWQLGQDQNYTAYHTAQNYLLVNHDEQVKVYQNIAEKLGIPVSHVSKPTTFIMNPDNKQVDVVLVDEAHLLWTQGKQSYRGTNQWDDILSRAKVVVAVFDKRQILSREGYISAEQVERLEQRAKHQGGLITLNHQLRMNANQATQDWLTHLVQDGLVGPVPPDENYDLKVFTDPVAMYEAIRAKAQDQSHGLSRMLATFDWPYSSTNKQTDYVTVGKLKLPWNKQLKTPKGQPRWTKHLAWAEQEQTLGEVGSTFTIQGFDLNYSGVIIGPSVKYRDGHVVFDSSASQNSKVTKKRTVTDANGQKQKISVAAELLPHELNVLLTRGVNGLYIYAVDDALQAALLQAQAQRGQLS</sequence>
<name>A0ABW1U831_9LACO</name>